<gene>
    <name evidence="2" type="ORF">LCGC14_1676190</name>
</gene>
<name>A0A0F9K5M2_9ZZZZ</name>
<protein>
    <submittedName>
        <fullName evidence="2">Uncharacterized protein</fullName>
    </submittedName>
</protein>
<comment type="caution">
    <text evidence="2">The sequence shown here is derived from an EMBL/GenBank/DDBJ whole genome shotgun (WGS) entry which is preliminary data.</text>
</comment>
<proteinExistence type="predicted"/>
<sequence>MKIETFWIAGMILLALGGIAIATGLPFWKCVVLFMAMAAVSSLVNFYWHVVLKK</sequence>
<accession>A0A0F9K5M2</accession>
<evidence type="ECO:0000256" key="1">
    <source>
        <dbReference type="SAM" id="Phobius"/>
    </source>
</evidence>
<organism evidence="2">
    <name type="scientific">marine sediment metagenome</name>
    <dbReference type="NCBI Taxonomy" id="412755"/>
    <lineage>
        <taxon>unclassified sequences</taxon>
        <taxon>metagenomes</taxon>
        <taxon>ecological metagenomes</taxon>
    </lineage>
</organism>
<keyword evidence="1" id="KW-0472">Membrane</keyword>
<dbReference type="AlphaFoldDB" id="A0A0F9K5M2"/>
<keyword evidence="1" id="KW-0812">Transmembrane</keyword>
<keyword evidence="1" id="KW-1133">Transmembrane helix</keyword>
<evidence type="ECO:0000313" key="2">
    <source>
        <dbReference type="EMBL" id="KKM17403.1"/>
    </source>
</evidence>
<reference evidence="2" key="1">
    <citation type="journal article" date="2015" name="Nature">
        <title>Complex archaea that bridge the gap between prokaryotes and eukaryotes.</title>
        <authorList>
            <person name="Spang A."/>
            <person name="Saw J.H."/>
            <person name="Jorgensen S.L."/>
            <person name="Zaremba-Niedzwiedzka K."/>
            <person name="Martijn J."/>
            <person name="Lind A.E."/>
            <person name="van Eijk R."/>
            <person name="Schleper C."/>
            <person name="Guy L."/>
            <person name="Ettema T.J."/>
        </authorList>
    </citation>
    <scope>NUCLEOTIDE SEQUENCE</scope>
</reference>
<feature type="transmembrane region" description="Helical" evidence="1">
    <location>
        <begin position="32"/>
        <end position="52"/>
    </location>
</feature>
<dbReference type="EMBL" id="LAZR01014460">
    <property type="protein sequence ID" value="KKM17403.1"/>
    <property type="molecule type" value="Genomic_DNA"/>
</dbReference>